<dbReference type="InterPro" id="IPR007387">
    <property type="entry name" value="TRAP_DctQ"/>
</dbReference>
<evidence type="ECO:0000256" key="4">
    <source>
        <dbReference type="ARBA" id="ARBA00022519"/>
    </source>
</evidence>
<evidence type="ECO:0000256" key="5">
    <source>
        <dbReference type="ARBA" id="ARBA00022692"/>
    </source>
</evidence>
<comment type="subcellular location">
    <subcellularLocation>
        <location evidence="1 9">Cell inner membrane</location>
        <topology evidence="1 9">Multi-pass membrane protein</topology>
    </subcellularLocation>
</comment>
<evidence type="ECO:0000256" key="8">
    <source>
        <dbReference type="ARBA" id="ARBA00038436"/>
    </source>
</evidence>
<keyword evidence="12" id="KW-1185">Reference proteome</keyword>
<evidence type="ECO:0000259" key="10">
    <source>
        <dbReference type="Pfam" id="PF04290"/>
    </source>
</evidence>
<evidence type="ECO:0000256" key="9">
    <source>
        <dbReference type="RuleBase" id="RU369079"/>
    </source>
</evidence>
<feature type="transmembrane region" description="Helical" evidence="9">
    <location>
        <begin position="12"/>
        <end position="32"/>
    </location>
</feature>
<keyword evidence="3" id="KW-1003">Cell membrane</keyword>
<dbReference type="InterPro" id="IPR055348">
    <property type="entry name" value="DctQ"/>
</dbReference>
<dbReference type="Proteomes" id="UP000664344">
    <property type="component" value="Unassembled WGS sequence"/>
</dbReference>
<protein>
    <recommendedName>
        <fullName evidence="9">TRAP transporter small permease protein</fullName>
    </recommendedName>
</protein>
<evidence type="ECO:0000313" key="11">
    <source>
        <dbReference type="EMBL" id="MBN7769960.1"/>
    </source>
</evidence>
<feature type="transmembrane region" description="Helical" evidence="9">
    <location>
        <begin position="82"/>
        <end position="100"/>
    </location>
</feature>
<evidence type="ECO:0000256" key="6">
    <source>
        <dbReference type="ARBA" id="ARBA00022989"/>
    </source>
</evidence>
<keyword evidence="2 9" id="KW-0813">Transport</keyword>
<keyword evidence="5 9" id="KW-0812">Transmembrane</keyword>
<dbReference type="Pfam" id="PF04290">
    <property type="entry name" value="DctQ"/>
    <property type="match status" value="1"/>
</dbReference>
<reference evidence="11 12" key="1">
    <citation type="submission" date="2021-02" db="EMBL/GenBank/DDBJ databases">
        <title>PHA producing bacteria isolated from coastal sediment in Guangdong, Shenzhen.</title>
        <authorList>
            <person name="Zheng W."/>
            <person name="Yu S."/>
            <person name="Huang Y."/>
        </authorList>
    </citation>
    <scope>NUCLEOTIDE SEQUENCE [LARGE SCALE GENOMIC DNA]</scope>
    <source>
        <strain evidence="11 12">TN21-5</strain>
    </source>
</reference>
<name>A0ABS3BF62_9GAMM</name>
<feature type="transmembrane region" description="Helical" evidence="9">
    <location>
        <begin position="44"/>
        <end position="61"/>
    </location>
</feature>
<keyword evidence="6 9" id="KW-1133">Transmembrane helix</keyword>
<keyword evidence="7 9" id="KW-0472">Membrane</keyword>
<proteinExistence type="inferred from homology"/>
<evidence type="ECO:0000256" key="3">
    <source>
        <dbReference type="ARBA" id="ARBA00022475"/>
    </source>
</evidence>
<sequence length="160" mass="18226">MKFLDKYFEEILLVALISIMSALIIAQIFMRFVIGSSITWSEELARYLFIWVTWIGTSYAVKKHAHIRVTAFSQKFPQRFSHHINIMTYIVFMVFCGLVIKEGIALTEKIFRFNQQSASLGVPMGYVYLAPVVGLSLTVLRLLQAIYQEIHAILSGGKTA</sequence>
<feature type="domain" description="Tripartite ATP-independent periplasmic transporters DctQ component" evidence="10">
    <location>
        <begin position="20"/>
        <end position="150"/>
    </location>
</feature>
<evidence type="ECO:0000313" key="12">
    <source>
        <dbReference type="Proteomes" id="UP000664344"/>
    </source>
</evidence>
<comment type="similarity">
    <text evidence="8 9">Belongs to the TRAP transporter small permease family.</text>
</comment>
<accession>A0ABS3BF62</accession>
<gene>
    <name evidence="11" type="ORF">JYP53_08615</name>
</gene>
<comment type="caution">
    <text evidence="11">The sequence shown here is derived from an EMBL/GenBank/DDBJ whole genome shotgun (WGS) entry which is preliminary data.</text>
</comment>
<dbReference type="RefSeq" id="WP_036193628.1">
    <property type="nucleotide sequence ID" value="NZ_JAFKDB010000012.1"/>
</dbReference>
<evidence type="ECO:0000256" key="1">
    <source>
        <dbReference type="ARBA" id="ARBA00004429"/>
    </source>
</evidence>
<evidence type="ECO:0000256" key="2">
    <source>
        <dbReference type="ARBA" id="ARBA00022448"/>
    </source>
</evidence>
<dbReference type="PANTHER" id="PTHR35011">
    <property type="entry name" value="2,3-DIKETO-L-GULONATE TRAP TRANSPORTER SMALL PERMEASE PROTEIN YIAM"/>
    <property type="match status" value="1"/>
</dbReference>
<comment type="function">
    <text evidence="9">Part of the tripartite ATP-independent periplasmic (TRAP) transport system.</text>
</comment>
<keyword evidence="4 9" id="KW-0997">Cell inner membrane</keyword>
<evidence type="ECO:0000256" key="7">
    <source>
        <dbReference type="ARBA" id="ARBA00023136"/>
    </source>
</evidence>
<dbReference type="PANTHER" id="PTHR35011:SF2">
    <property type="entry name" value="2,3-DIKETO-L-GULONATE TRAP TRANSPORTER SMALL PERMEASE PROTEIN YIAM"/>
    <property type="match status" value="1"/>
</dbReference>
<feature type="transmembrane region" description="Helical" evidence="9">
    <location>
        <begin position="120"/>
        <end position="143"/>
    </location>
</feature>
<comment type="subunit">
    <text evidence="9">The complex comprises the extracytoplasmic solute receptor protein and the two transmembrane proteins.</text>
</comment>
<dbReference type="EMBL" id="JAFKDB010000012">
    <property type="protein sequence ID" value="MBN7769960.1"/>
    <property type="molecule type" value="Genomic_DNA"/>
</dbReference>
<organism evidence="11 12">
    <name type="scientific">Marinobacter daepoensis</name>
    <dbReference type="NCBI Taxonomy" id="262077"/>
    <lineage>
        <taxon>Bacteria</taxon>
        <taxon>Pseudomonadati</taxon>
        <taxon>Pseudomonadota</taxon>
        <taxon>Gammaproteobacteria</taxon>
        <taxon>Pseudomonadales</taxon>
        <taxon>Marinobacteraceae</taxon>
        <taxon>Marinobacter</taxon>
    </lineage>
</organism>